<dbReference type="Gene3D" id="3.40.50.300">
    <property type="entry name" value="P-loop containing nucleotide triphosphate hydrolases"/>
    <property type="match status" value="1"/>
</dbReference>
<name>A0AAJ2GXP1_9HYPH</name>
<gene>
    <name evidence="3" type="ORF">RJJ65_35440</name>
</gene>
<accession>A0AAJ2GXP1</accession>
<reference evidence="3" key="1">
    <citation type="submission" date="2023-04" db="EMBL/GenBank/DDBJ databases">
        <title>Genomic characterization of faba bean (Vicia faba) microsymbionts in Mexican soils.</title>
        <authorList>
            <person name="Rivera Orduna F.N."/>
            <person name="Guevara-Luna J."/>
            <person name="Yan J."/>
            <person name="Arroyo-Herrera I."/>
            <person name="Li Y."/>
            <person name="Vasquez-Murrieta M.S."/>
            <person name="Wang E.T."/>
        </authorList>
    </citation>
    <scope>NUCLEOTIDE SEQUENCE</scope>
    <source>
        <strain evidence="3">CH26</strain>
    </source>
</reference>
<feature type="domain" description="Magnesium chelatase ChlI-like catalytic" evidence="1">
    <location>
        <begin position="2"/>
        <end position="34"/>
    </location>
</feature>
<dbReference type="InterPro" id="IPR027417">
    <property type="entry name" value="P-loop_NTPase"/>
</dbReference>
<feature type="domain" description="Mg chelatase-related protein C-terminal" evidence="2">
    <location>
        <begin position="42"/>
        <end position="134"/>
    </location>
</feature>
<keyword evidence="3" id="KW-0547">Nucleotide-binding</keyword>
<dbReference type="Pfam" id="PF13335">
    <property type="entry name" value="Mg_chelatase_C"/>
    <property type="match status" value="1"/>
</dbReference>
<dbReference type="InterPro" id="IPR025158">
    <property type="entry name" value="Mg_chelat-rel_C"/>
</dbReference>
<dbReference type="RefSeq" id="WP_310866012.1">
    <property type="nucleotide sequence ID" value="NZ_JAVLSF010000222.1"/>
</dbReference>
<evidence type="ECO:0000313" key="4">
    <source>
        <dbReference type="Proteomes" id="UP001268610"/>
    </source>
</evidence>
<feature type="non-terminal residue" evidence="3">
    <location>
        <position position="1"/>
    </location>
</feature>
<dbReference type="AlphaFoldDB" id="A0AAJ2GXP1"/>
<proteinExistence type="predicted"/>
<dbReference type="Pfam" id="PF01078">
    <property type="entry name" value="Mg_chelatase"/>
    <property type="match status" value="1"/>
</dbReference>
<dbReference type="Proteomes" id="UP001268610">
    <property type="component" value="Unassembled WGS sequence"/>
</dbReference>
<evidence type="ECO:0000313" key="3">
    <source>
        <dbReference type="EMBL" id="MDR9777832.1"/>
    </source>
</evidence>
<protein>
    <submittedName>
        <fullName evidence="3">ATP-binding protein</fullName>
    </submittedName>
</protein>
<evidence type="ECO:0000259" key="1">
    <source>
        <dbReference type="Pfam" id="PF01078"/>
    </source>
</evidence>
<sequence>KCTADMVSRYRGRLSGPLMDRIDLHIEVPALPTTDLQSKTSGEASVDIRKRVIAARERQLTRQGMTNAALNPQLLDQFASLGEPEQRIISMAQQRLNLSARAYHRVLRVARTIADLNHDDHITTSHLTEALSYRGA</sequence>
<organism evidence="3 4">
    <name type="scientific">Rhizobium hidalgonense</name>
    <dbReference type="NCBI Taxonomy" id="1538159"/>
    <lineage>
        <taxon>Bacteria</taxon>
        <taxon>Pseudomonadati</taxon>
        <taxon>Pseudomonadota</taxon>
        <taxon>Alphaproteobacteria</taxon>
        <taxon>Hyphomicrobiales</taxon>
        <taxon>Rhizobiaceae</taxon>
        <taxon>Rhizobium/Agrobacterium group</taxon>
        <taxon>Rhizobium</taxon>
    </lineage>
</organism>
<dbReference type="EMBL" id="JAVLSF010000222">
    <property type="protein sequence ID" value="MDR9777832.1"/>
    <property type="molecule type" value="Genomic_DNA"/>
</dbReference>
<dbReference type="PANTHER" id="PTHR32039:SF7">
    <property type="entry name" value="COMPETENCE PROTEIN COMM"/>
    <property type="match status" value="1"/>
</dbReference>
<dbReference type="SUPFAM" id="SSF52540">
    <property type="entry name" value="P-loop containing nucleoside triphosphate hydrolases"/>
    <property type="match status" value="1"/>
</dbReference>
<dbReference type="InterPro" id="IPR045006">
    <property type="entry name" value="CHLI-like"/>
</dbReference>
<evidence type="ECO:0000259" key="2">
    <source>
        <dbReference type="Pfam" id="PF13335"/>
    </source>
</evidence>
<dbReference type="InterPro" id="IPR000523">
    <property type="entry name" value="Mg_chelatse_chII-like_cat_dom"/>
</dbReference>
<dbReference type="GO" id="GO:0005524">
    <property type="term" value="F:ATP binding"/>
    <property type="evidence" value="ECO:0007669"/>
    <property type="project" value="UniProtKB-KW"/>
</dbReference>
<keyword evidence="3" id="KW-0067">ATP-binding</keyword>
<dbReference type="PANTHER" id="PTHR32039">
    <property type="entry name" value="MAGNESIUM-CHELATASE SUBUNIT CHLI"/>
    <property type="match status" value="1"/>
</dbReference>
<comment type="caution">
    <text evidence="3">The sequence shown here is derived from an EMBL/GenBank/DDBJ whole genome shotgun (WGS) entry which is preliminary data.</text>
</comment>